<organism evidence="1 2">
    <name type="scientific">Pseudomonas phage vB_PaeM_PS119XW</name>
    <dbReference type="NCBI Taxonomy" id="2601632"/>
    <lineage>
        <taxon>Viruses</taxon>
        <taxon>Duplodnaviria</taxon>
        <taxon>Heunggongvirae</taxon>
        <taxon>Uroviricota</taxon>
        <taxon>Caudoviricetes</taxon>
        <taxon>Chimalliviridae</taxon>
        <taxon>Pawinskivirus</taxon>
        <taxon>Pawinskivirus PS119XW</taxon>
    </lineage>
</organism>
<evidence type="ECO:0000313" key="1">
    <source>
        <dbReference type="EMBL" id="QEM42060.1"/>
    </source>
</evidence>
<proteinExistence type="predicted"/>
<dbReference type="RefSeq" id="YP_010661071.1">
    <property type="nucleotide sequence ID" value="NC_070882.1"/>
</dbReference>
<name>A0A5C1K841_9CAUD</name>
<keyword evidence="2" id="KW-1185">Reference proteome</keyword>
<dbReference type="KEGG" id="vg:77937081"/>
<protein>
    <submittedName>
        <fullName evidence="1">Uncharacterized protein</fullName>
    </submittedName>
</protein>
<reference evidence="1 2" key="1">
    <citation type="submission" date="2019-06" db="EMBL/GenBank/DDBJ databases">
        <title>A distant relative of Phikzvirus genus phages from a therapeutic phage collection.</title>
        <authorList>
            <person name="Hejnowicz M.S."/>
            <person name="Dabrowski K."/>
            <person name="Gawor J."/>
            <person name="Weber-Dabrowska B."/>
            <person name="Gromadka R."/>
            <person name="Lobocka M.B."/>
        </authorList>
    </citation>
    <scope>NUCLEOTIDE SEQUENCE [LARGE SCALE GENOMIC DNA]</scope>
</reference>
<accession>A0A5C1K841</accession>
<dbReference type="EMBL" id="MN103543">
    <property type="protein sequence ID" value="QEM42060.1"/>
    <property type="molecule type" value="Genomic_DNA"/>
</dbReference>
<evidence type="ECO:0000313" key="2">
    <source>
        <dbReference type="Proteomes" id="UP000322144"/>
    </source>
</evidence>
<dbReference type="GeneID" id="77937081"/>
<sequence>MTEKVSSSIRVPLYQMGKSDKHFAQHLRMPVYRVDIEGVGSVLSSYVKVDSTFNIFALCGGDEDIRKLKIEEVAYVDSGDNILFHKVTEHDPIEIRRDGLFRFGMVSKMDGLRWGTTFEVDGVTGRAVIKIDRESPIIGVKFSLVA</sequence>
<dbReference type="Proteomes" id="UP000322144">
    <property type="component" value="Segment"/>
</dbReference>